<evidence type="ECO:0000313" key="2">
    <source>
        <dbReference type="Proteomes" id="UP000316096"/>
    </source>
</evidence>
<sequence length="224" mass="22994">MMVVVEELSTQVTEALSTLSRPALVPVLPVLHEVIPEGGLRPGTVTVVEGSPALALALTAGLGERWCAVVGLPEAHIAAAASMGGDPMRVLLVDDPGRRWADVVAALTDGCALVLTRPPDRPAPQVARRLTALARRNGCALVVTGPWEGANLRLHVEAGHWSGLGAGTGHLRGRRALVVSSGRGAADPGRRVWLWLPGPDGSIGLAEETLAAVTGDTPAIAVAG</sequence>
<evidence type="ECO:0000313" key="1">
    <source>
        <dbReference type="EMBL" id="TQL90855.1"/>
    </source>
</evidence>
<dbReference type="Gene3D" id="3.40.50.300">
    <property type="entry name" value="P-loop containing nucleotide triphosphate hydrolases"/>
    <property type="match status" value="1"/>
</dbReference>
<name>A0A543C197_9ACTN</name>
<proteinExistence type="predicted"/>
<dbReference type="Proteomes" id="UP000316096">
    <property type="component" value="Unassembled WGS sequence"/>
</dbReference>
<evidence type="ECO:0008006" key="3">
    <source>
        <dbReference type="Google" id="ProtNLM"/>
    </source>
</evidence>
<accession>A0A543C197</accession>
<dbReference type="AlphaFoldDB" id="A0A543C197"/>
<reference evidence="1 2" key="1">
    <citation type="submission" date="2019-06" db="EMBL/GenBank/DDBJ databases">
        <title>Sequencing the genomes of 1000 actinobacteria strains.</title>
        <authorList>
            <person name="Klenk H.-P."/>
        </authorList>
    </citation>
    <scope>NUCLEOTIDE SEQUENCE [LARGE SCALE GENOMIC DNA]</scope>
    <source>
        <strain evidence="1 2">DSM 102200</strain>
    </source>
</reference>
<gene>
    <name evidence="1" type="ORF">FB559_8169</name>
</gene>
<comment type="caution">
    <text evidence="1">The sequence shown here is derived from an EMBL/GenBank/DDBJ whole genome shotgun (WGS) entry which is preliminary data.</text>
</comment>
<dbReference type="EMBL" id="VFOZ01000002">
    <property type="protein sequence ID" value="TQL90855.1"/>
    <property type="molecule type" value="Genomic_DNA"/>
</dbReference>
<keyword evidence="2" id="KW-1185">Reference proteome</keyword>
<organism evidence="1 2">
    <name type="scientific">Actinoallomurus bryophytorum</name>
    <dbReference type="NCBI Taxonomy" id="1490222"/>
    <lineage>
        <taxon>Bacteria</taxon>
        <taxon>Bacillati</taxon>
        <taxon>Actinomycetota</taxon>
        <taxon>Actinomycetes</taxon>
        <taxon>Streptosporangiales</taxon>
        <taxon>Thermomonosporaceae</taxon>
        <taxon>Actinoallomurus</taxon>
    </lineage>
</organism>
<protein>
    <recommendedName>
        <fullName evidence="3">Protein ImuA</fullName>
    </recommendedName>
</protein>
<dbReference type="InterPro" id="IPR027417">
    <property type="entry name" value="P-loop_NTPase"/>
</dbReference>